<evidence type="ECO:0000256" key="5">
    <source>
        <dbReference type="ARBA" id="ARBA00022679"/>
    </source>
</evidence>
<keyword evidence="7 15" id="KW-0732">Signal</keyword>
<keyword evidence="10 14" id="KW-0408">Iron</keyword>
<dbReference type="EMBL" id="CP141769">
    <property type="protein sequence ID" value="WRS39875.1"/>
    <property type="molecule type" value="Genomic_DNA"/>
</dbReference>
<name>A0ABZ1CLB9_9PROT</name>
<evidence type="ECO:0000256" key="7">
    <source>
        <dbReference type="ARBA" id="ARBA00022729"/>
    </source>
</evidence>
<evidence type="ECO:0000256" key="14">
    <source>
        <dbReference type="PIRNR" id="PIRNR038455"/>
    </source>
</evidence>
<evidence type="ECO:0000256" key="3">
    <source>
        <dbReference type="ARBA" id="ARBA00022448"/>
    </source>
</evidence>
<evidence type="ECO:0000256" key="12">
    <source>
        <dbReference type="ARBA" id="ARBA00048077"/>
    </source>
</evidence>
<dbReference type="Gene3D" id="1.10.760.10">
    <property type="entry name" value="Cytochrome c-like domain"/>
    <property type="match status" value="2"/>
</dbReference>
<dbReference type="Proteomes" id="UP001334732">
    <property type="component" value="Chromosome"/>
</dbReference>
<comment type="subunit">
    <text evidence="2 14">Heterodimer of SoxA and SoxX.</text>
</comment>
<accession>A0ABZ1CLB9</accession>
<evidence type="ECO:0000256" key="6">
    <source>
        <dbReference type="ARBA" id="ARBA00022723"/>
    </source>
</evidence>
<keyword evidence="6 14" id="KW-0479">Metal-binding</keyword>
<comment type="catalytic activity">
    <reaction evidence="12 14">
        <text>L-cysteinyl-[SoxY protein] + thiosulfate + 2 Fe(III)-[cytochrome c] = S-sulfosulfanyl-L-cysteinyl-[SoxY protein] + 2 Fe(II)-[cytochrome c] + 2 H(+)</text>
        <dbReference type="Rhea" id="RHEA:56720"/>
        <dbReference type="Rhea" id="RHEA-COMP:10350"/>
        <dbReference type="Rhea" id="RHEA-COMP:14328"/>
        <dbReference type="Rhea" id="RHEA-COMP:14399"/>
        <dbReference type="Rhea" id="RHEA-COMP:14691"/>
        <dbReference type="ChEBI" id="CHEBI:15378"/>
        <dbReference type="ChEBI" id="CHEBI:29033"/>
        <dbReference type="ChEBI" id="CHEBI:29034"/>
        <dbReference type="ChEBI" id="CHEBI:29950"/>
        <dbReference type="ChEBI" id="CHEBI:33542"/>
        <dbReference type="ChEBI" id="CHEBI:139321"/>
        <dbReference type="EC" id="2.8.5.2"/>
    </reaction>
</comment>
<evidence type="ECO:0000313" key="18">
    <source>
        <dbReference type="Proteomes" id="UP001334732"/>
    </source>
</evidence>
<proteinExistence type="inferred from homology"/>
<sequence>MKQKIIMKLLTGMAGLGIALGVATAHASPEQDKQNLIKYFTSKYPNVKIDDYVYGALAFDPDSKAQYDAIMEFPPFDSQIDAGRKLWETPFKNGKTYADCLPNGGKQIAGNYPMFDEAKGKVVTLEDAINDCRVANGEAPFKLSDPKTIGLLTAYMRTLSDGMIMNVKVQGPKAMAAYEEGKNMFFRRTGQLNFACATCHIQNAGTRLRSEVLSPVIGQAVHWPVFRGGDNLVTLQGRYTGCFKMIRAVPPAEDSTAMNDLEYFHSAMSNGLPMKASVFRK</sequence>
<keyword evidence="9 14" id="KW-0249">Electron transport</keyword>
<dbReference type="RefSeq" id="WP_324780407.1">
    <property type="nucleotide sequence ID" value="NZ_CP141769.1"/>
</dbReference>
<comment type="similarity">
    <text evidence="11 14">Belongs to the SoxA family.</text>
</comment>
<evidence type="ECO:0000313" key="17">
    <source>
        <dbReference type="EMBL" id="WRS39875.1"/>
    </source>
</evidence>
<organism evidence="17 18">
    <name type="scientific">Thiobacillus sedimenti</name>
    <dbReference type="NCBI Taxonomy" id="3110231"/>
    <lineage>
        <taxon>Bacteria</taxon>
        <taxon>Pseudomonadati</taxon>
        <taxon>Pseudomonadota</taxon>
        <taxon>Betaproteobacteria</taxon>
        <taxon>Nitrosomonadales</taxon>
        <taxon>Thiobacillaceae</taxon>
        <taxon>Thiobacillus</taxon>
    </lineage>
</organism>
<dbReference type="Pfam" id="PF21342">
    <property type="entry name" value="SoxA-TsdA_cyt-c"/>
    <property type="match status" value="1"/>
</dbReference>
<dbReference type="SUPFAM" id="SSF46626">
    <property type="entry name" value="Cytochrome c"/>
    <property type="match status" value="2"/>
</dbReference>
<dbReference type="InterPro" id="IPR009056">
    <property type="entry name" value="Cyt_c-like_dom"/>
</dbReference>
<keyword evidence="3 14" id="KW-0813">Transport</keyword>
<reference evidence="17 18" key="1">
    <citation type="submission" date="2023-12" db="EMBL/GenBank/DDBJ databases">
        <title>Thiobacillus sedimentum sp. nov., a chemolithoautotrophic sulfur-oxidizing bacterium isolated from freshwater sediment.</title>
        <authorList>
            <person name="Luo J."/>
            <person name="Dai C."/>
        </authorList>
    </citation>
    <scope>NUCLEOTIDE SEQUENCE [LARGE SCALE GENOMIC DNA]</scope>
    <source>
        <strain evidence="17 18">SCUT-2</strain>
    </source>
</reference>
<keyword evidence="4 14" id="KW-0349">Heme</keyword>
<evidence type="ECO:0000256" key="13">
    <source>
        <dbReference type="ARBA" id="ARBA00048423"/>
    </source>
</evidence>
<evidence type="ECO:0000256" key="15">
    <source>
        <dbReference type="SAM" id="SignalP"/>
    </source>
</evidence>
<evidence type="ECO:0000256" key="2">
    <source>
        <dbReference type="ARBA" id="ARBA00011530"/>
    </source>
</evidence>
<comment type="catalytic activity">
    <reaction evidence="13 14">
        <text>S-sulfanyl-L-cysteinyl-[SoxY protein] + thiosulfate + 2 Fe(III)-[cytochrome c] = S-(2-sulfodisulfanyl)-L-cysteinyl-[SoxY protein] + 2 Fe(II)-[cytochrome c] + 2 H(+)</text>
        <dbReference type="Rhea" id="RHEA:51224"/>
        <dbReference type="Rhea" id="RHEA-COMP:10350"/>
        <dbReference type="Rhea" id="RHEA-COMP:14399"/>
        <dbReference type="Rhea" id="RHEA-COMP:14689"/>
        <dbReference type="Rhea" id="RHEA-COMP:14690"/>
        <dbReference type="ChEBI" id="CHEBI:15378"/>
        <dbReference type="ChEBI" id="CHEBI:29033"/>
        <dbReference type="ChEBI" id="CHEBI:29034"/>
        <dbReference type="ChEBI" id="CHEBI:33542"/>
        <dbReference type="ChEBI" id="CHEBI:61963"/>
        <dbReference type="ChEBI" id="CHEBI:140664"/>
        <dbReference type="EC" id="2.8.5.2"/>
    </reaction>
</comment>
<evidence type="ECO:0000259" key="16">
    <source>
        <dbReference type="Pfam" id="PF21342"/>
    </source>
</evidence>
<gene>
    <name evidence="17" type="primary">soxA</name>
    <name evidence="17" type="ORF">VA613_03135</name>
</gene>
<keyword evidence="5 14" id="KW-0808">Transferase</keyword>
<evidence type="ECO:0000256" key="9">
    <source>
        <dbReference type="ARBA" id="ARBA00022982"/>
    </source>
</evidence>
<keyword evidence="18" id="KW-1185">Reference proteome</keyword>
<dbReference type="NCBIfam" id="TIGR04484">
    <property type="entry name" value="thiosulf_SoxA"/>
    <property type="match status" value="1"/>
</dbReference>
<dbReference type="InterPro" id="IPR036909">
    <property type="entry name" value="Cyt_c-like_dom_sf"/>
</dbReference>
<evidence type="ECO:0000256" key="11">
    <source>
        <dbReference type="ARBA" id="ARBA00025746"/>
    </source>
</evidence>
<evidence type="ECO:0000256" key="10">
    <source>
        <dbReference type="ARBA" id="ARBA00023004"/>
    </source>
</evidence>
<comment type="subcellular location">
    <subcellularLocation>
        <location evidence="1 14">Periplasm</location>
    </subcellularLocation>
</comment>
<feature type="signal peptide" evidence="15">
    <location>
        <begin position="1"/>
        <end position="27"/>
    </location>
</feature>
<protein>
    <recommendedName>
        <fullName evidence="14">SoxAX cytochrome complex subunit A</fullName>
        <ecNumber evidence="14">2.8.5.2</ecNumber>
    </recommendedName>
    <alternativeName>
        <fullName evidence="14">Protein SoxA</fullName>
    </alternativeName>
    <alternativeName>
        <fullName evidence="14">Sulfur oxidizing protein A</fullName>
    </alternativeName>
    <alternativeName>
        <fullName evidence="14">Thiosulfate-oxidizing multienzyme system protein SoxA</fullName>
    </alternativeName>
</protein>
<feature type="chain" id="PRO_5047196019" description="SoxAX cytochrome complex subunit A" evidence="15">
    <location>
        <begin position="28"/>
        <end position="281"/>
    </location>
</feature>
<dbReference type="PIRSF" id="PIRSF038455">
    <property type="entry name" value="SoxA"/>
    <property type="match status" value="1"/>
</dbReference>
<evidence type="ECO:0000256" key="4">
    <source>
        <dbReference type="ARBA" id="ARBA00022617"/>
    </source>
</evidence>
<dbReference type="InterPro" id="IPR025710">
    <property type="entry name" value="SoxA"/>
</dbReference>
<evidence type="ECO:0000256" key="1">
    <source>
        <dbReference type="ARBA" id="ARBA00004418"/>
    </source>
</evidence>
<evidence type="ECO:0000256" key="8">
    <source>
        <dbReference type="ARBA" id="ARBA00022764"/>
    </source>
</evidence>
<dbReference type="EC" id="2.8.5.2" evidence="14"/>
<keyword evidence="8 14" id="KW-0574">Periplasm</keyword>
<feature type="domain" description="Cytochrome c" evidence="16">
    <location>
        <begin position="83"/>
        <end position="165"/>
    </location>
</feature>